<sequence>EELASNRRTIRAPLMQMLMEAAKVVDERGDAAPHHDSLFNEAVTLAEARYYKKAQEKMAAFLKAYPKSHKGWLWYSRVSGNMKSIEGSLSNAEKIAPNDPEVVEEIHKVELAKRTLRSGQIRRCPFCWAPANVKAFKCPYCRAHLFVHEELLACTKAVNRGILQQAIDMYTKVATRETNPPAHYYLSIAHFNLGNWEKGLDQLNNTVKMFPEKKFYAEQLHMLINLLTSSEDMFAQETVVKKKVPGPAPATTVKAEKKKMLLAESSPPIRKAISIAFARRGNEVIEA</sequence>
<dbReference type="Gene3D" id="1.25.40.10">
    <property type="entry name" value="Tetratricopeptide repeat domain"/>
    <property type="match status" value="1"/>
</dbReference>
<proteinExistence type="predicted"/>
<name>X0TGJ8_9ZZZZ</name>
<dbReference type="AlphaFoldDB" id="X0TGJ8"/>
<dbReference type="EMBL" id="BARS01015116">
    <property type="protein sequence ID" value="GAF87257.1"/>
    <property type="molecule type" value="Genomic_DNA"/>
</dbReference>
<evidence type="ECO:0008006" key="2">
    <source>
        <dbReference type="Google" id="ProtNLM"/>
    </source>
</evidence>
<organism evidence="1">
    <name type="scientific">marine sediment metagenome</name>
    <dbReference type="NCBI Taxonomy" id="412755"/>
    <lineage>
        <taxon>unclassified sequences</taxon>
        <taxon>metagenomes</taxon>
        <taxon>ecological metagenomes</taxon>
    </lineage>
</organism>
<feature type="non-terminal residue" evidence="1">
    <location>
        <position position="287"/>
    </location>
</feature>
<protein>
    <recommendedName>
        <fullName evidence="2">Tetratricopeptide repeat protein</fullName>
    </recommendedName>
</protein>
<gene>
    <name evidence="1" type="ORF">S01H1_25084</name>
</gene>
<accession>X0TGJ8</accession>
<feature type="non-terminal residue" evidence="1">
    <location>
        <position position="1"/>
    </location>
</feature>
<dbReference type="SUPFAM" id="SSF48452">
    <property type="entry name" value="TPR-like"/>
    <property type="match status" value="1"/>
</dbReference>
<evidence type="ECO:0000313" key="1">
    <source>
        <dbReference type="EMBL" id="GAF87257.1"/>
    </source>
</evidence>
<dbReference type="InterPro" id="IPR011990">
    <property type="entry name" value="TPR-like_helical_dom_sf"/>
</dbReference>
<comment type="caution">
    <text evidence="1">The sequence shown here is derived from an EMBL/GenBank/DDBJ whole genome shotgun (WGS) entry which is preliminary data.</text>
</comment>
<reference evidence="1" key="1">
    <citation type="journal article" date="2014" name="Front. Microbiol.">
        <title>High frequency of phylogenetically diverse reductive dehalogenase-homologous genes in deep subseafloor sedimentary metagenomes.</title>
        <authorList>
            <person name="Kawai M."/>
            <person name="Futagami T."/>
            <person name="Toyoda A."/>
            <person name="Takaki Y."/>
            <person name="Nishi S."/>
            <person name="Hori S."/>
            <person name="Arai W."/>
            <person name="Tsubouchi T."/>
            <person name="Morono Y."/>
            <person name="Uchiyama I."/>
            <person name="Ito T."/>
            <person name="Fujiyama A."/>
            <person name="Inagaki F."/>
            <person name="Takami H."/>
        </authorList>
    </citation>
    <scope>NUCLEOTIDE SEQUENCE</scope>
    <source>
        <strain evidence="1">Expedition CK06-06</strain>
    </source>
</reference>